<evidence type="ECO:0000313" key="4">
    <source>
        <dbReference type="Proteomes" id="UP001152797"/>
    </source>
</evidence>
<accession>A0A9P1G0M0</accession>
<feature type="compositionally biased region" description="Basic and acidic residues" evidence="1">
    <location>
        <begin position="373"/>
        <end position="387"/>
    </location>
</feature>
<reference evidence="2" key="1">
    <citation type="submission" date="2022-10" db="EMBL/GenBank/DDBJ databases">
        <authorList>
            <person name="Chen Y."/>
            <person name="Dougan E. K."/>
            <person name="Chan C."/>
            <person name="Rhodes N."/>
            <person name="Thang M."/>
        </authorList>
    </citation>
    <scope>NUCLEOTIDE SEQUENCE</scope>
</reference>
<dbReference type="Proteomes" id="UP001152797">
    <property type="component" value="Unassembled WGS sequence"/>
</dbReference>
<dbReference type="EMBL" id="CAMXCT010002035">
    <property type="protein sequence ID" value="CAI3995106.1"/>
    <property type="molecule type" value="Genomic_DNA"/>
</dbReference>
<proteinExistence type="predicted"/>
<evidence type="ECO:0000256" key="1">
    <source>
        <dbReference type="SAM" id="MobiDB-lite"/>
    </source>
</evidence>
<feature type="compositionally biased region" description="Polar residues" evidence="1">
    <location>
        <begin position="306"/>
        <end position="321"/>
    </location>
</feature>
<feature type="region of interest" description="Disordered" evidence="1">
    <location>
        <begin position="289"/>
        <end position="411"/>
    </location>
</feature>
<comment type="caution">
    <text evidence="2">The sequence shown here is derived from an EMBL/GenBank/DDBJ whole genome shotgun (WGS) entry which is preliminary data.</text>
</comment>
<dbReference type="OrthoDB" id="10559690at2759"/>
<evidence type="ECO:0000313" key="3">
    <source>
        <dbReference type="EMBL" id="CAL4782418.1"/>
    </source>
</evidence>
<feature type="compositionally biased region" description="Low complexity" evidence="1">
    <location>
        <begin position="123"/>
        <end position="132"/>
    </location>
</feature>
<name>A0A9P1G0M0_9DINO</name>
<dbReference type="EMBL" id="CAMXCT020002035">
    <property type="protein sequence ID" value="CAL1148481.1"/>
    <property type="molecule type" value="Genomic_DNA"/>
</dbReference>
<feature type="compositionally biased region" description="Polar residues" evidence="1">
    <location>
        <begin position="8"/>
        <end position="18"/>
    </location>
</feature>
<organism evidence="2">
    <name type="scientific">Cladocopium goreaui</name>
    <dbReference type="NCBI Taxonomy" id="2562237"/>
    <lineage>
        <taxon>Eukaryota</taxon>
        <taxon>Sar</taxon>
        <taxon>Alveolata</taxon>
        <taxon>Dinophyceae</taxon>
        <taxon>Suessiales</taxon>
        <taxon>Symbiodiniaceae</taxon>
        <taxon>Cladocopium</taxon>
    </lineage>
</organism>
<feature type="compositionally biased region" description="Pro residues" evidence="1">
    <location>
        <begin position="133"/>
        <end position="155"/>
    </location>
</feature>
<reference evidence="3 4" key="2">
    <citation type="submission" date="2024-05" db="EMBL/GenBank/DDBJ databases">
        <authorList>
            <person name="Chen Y."/>
            <person name="Shah S."/>
            <person name="Dougan E. K."/>
            <person name="Thang M."/>
            <person name="Chan C."/>
        </authorList>
    </citation>
    <scope>NUCLEOTIDE SEQUENCE [LARGE SCALE GENOMIC DNA]</scope>
</reference>
<feature type="region of interest" description="Disordered" evidence="1">
    <location>
        <begin position="471"/>
        <end position="490"/>
    </location>
</feature>
<gene>
    <name evidence="2" type="ORF">C1SCF055_LOCUS21703</name>
</gene>
<evidence type="ECO:0000313" key="2">
    <source>
        <dbReference type="EMBL" id="CAI3995106.1"/>
    </source>
</evidence>
<feature type="region of interest" description="Disordered" evidence="1">
    <location>
        <begin position="110"/>
        <end position="196"/>
    </location>
</feature>
<protein>
    <submittedName>
        <fullName evidence="3">CSD domain-containing protein</fullName>
    </submittedName>
</protein>
<sequence>MPAGQLRQIVSNKSLEGQDSSEDIPGRLKAVEEKVEGLQHQKGQDVALQAALAAGRAPSGGLLTSGQRSSFSDGYVEGLMQNLTALEGLNAGDLVRRLDRMDAMLEELLGKHRAASPRPPTPTATTAEGTAGPPSPQEPPGTQPPPPTTPAPPMQMGPLASVGEECGMSRGIQRSSPASPTPGDEAITSEDGKSQMYNGAKLIEVTLERDKQTPSWGLLWDRKSFTRKKRVLESLMPKTPAHVWNEERKGRDEDHLQKGDELVKLDGQEGWEPCNELPNKHKVKLTFQRVEAKARRQSKAKMDGSMQASRRQNLGSTSSNGRAGGVEGASLPSPKTPTAPVTPHSPDLEATLEHPHSAGRRNSNPDAIQVLKDSLEDIKGTGLEDRPCPATPPETDGHLEVSDPSTPLPREERDIVVERIIEHSVSRRSSGKPSIASLMTENIQELTKLANYLSEKKVEPALQIVIETMAKTSPGPQKEGPEGEEAEPVPVTAAHFLLDLLAHLRDCKEKEEAKLLS</sequence>
<keyword evidence="4" id="KW-1185">Reference proteome</keyword>
<dbReference type="EMBL" id="CAMXCT030002035">
    <property type="protein sequence ID" value="CAL4782418.1"/>
    <property type="molecule type" value="Genomic_DNA"/>
</dbReference>
<dbReference type="AlphaFoldDB" id="A0A9P1G0M0"/>
<feature type="region of interest" description="Disordered" evidence="1">
    <location>
        <begin position="1"/>
        <end position="24"/>
    </location>
</feature>